<gene>
    <name evidence="2" type="ORF">E5H86_29575</name>
</gene>
<dbReference type="AlphaFoldDB" id="A0A826XXT4"/>
<evidence type="ECO:0000256" key="1">
    <source>
        <dbReference type="SAM" id="Phobius"/>
    </source>
</evidence>
<keyword evidence="1" id="KW-0812">Transmembrane</keyword>
<dbReference type="Proteomes" id="UP000531916">
    <property type="component" value="Unassembled WGS sequence"/>
</dbReference>
<sequence>MRRFRCWDSDDFHHGFWLGVLTTMLITILVVFLSLVKKEQNKEWEQWAESHCEEIGNNLNVTEISKKFKCDNGNIYIIKP</sequence>
<evidence type="ECO:0000313" key="3">
    <source>
        <dbReference type="Proteomes" id="UP000531916"/>
    </source>
</evidence>
<keyword evidence="1" id="KW-0472">Membrane</keyword>
<name>A0A826XXT4_ECOLX</name>
<reference evidence="2 3" key="1">
    <citation type="submission" date="2019-04" db="EMBL/GenBank/DDBJ databases">
        <authorList>
            <consortium name="NARMS: The National Antimicrobial Resistance Monitoring System"/>
        </authorList>
    </citation>
    <scope>NUCLEOTIDE SEQUENCE [LARGE SCALE GENOMIC DNA]</scope>
    <source>
        <strain evidence="2 3">FSIS11919500</strain>
    </source>
</reference>
<evidence type="ECO:0000313" key="2">
    <source>
        <dbReference type="EMBL" id="EFC2249801.1"/>
    </source>
</evidence>
<dbReference type="EMBL" id="AASEPP010000174">
    <property type="protein sequence ID" value="EFC2249801.1"/>
    <property type="molecule type" value="Genomic_DNA"/>
</dbReference>
<feature type="transmembrane region" description="Helical" evidence="1">
    <location>
        <begin position="15"/>
        <end position="36"/>
    </location>
</feature>
<organism evidence="2 3">
    <name type="scientific">Escherichia coli</name>
    <dbReference type="NCBI Taxonomy" id="562"/>
    <lineage>
        <taxon>Bacteria</taxon>
        <taxon>Pseudomonadati</taxon>
        <taxon>Pseudomonadota</taxon>
        <taxon>Gammaproteobacteria</taxon>
        <taxon>Enterobacterales</taxon>
        <taxon>Enterobacteriaceae</taxon>
        <taxon>Escherichia</taxon>
    </lineage>
</organism>
<accession>A0A826XXT4</accession>
<proteinExistence type="predicted"/>
<keyword evidence="1" id="KW-1133">Transmembrane helix</keyword>
<protein>
    <submittedName>
        <fullName evidence="2">Uncharacterized protein</fullName>
    </submittedName>
</protein>
<comment type="caution">
    <text evidence="2">The sequence shown here is derived from an EMBL/GenBank/DDBJ whole genome shotgun (WGS) entry which is preliminary data.</text>
</comment>